<evidence type="ECO:0000313" key="7">
    <source>
        <dbReference type="Proteomes" id="UP001315967"/>
    </source>
</evidence>
<accession>A0ABY5P944</accession>
<dbReference type="SMART" id="SM00354">
    <property type="entry name" value="HTH_LACI"/>
    <property type="match status" value="1"/>
</dbReference>
<dbReference type="InterPro" id="IPR046335">
    <property type="entry name" value="LacI/GalR-like_sensor"/>
</dbReference>
<evidence type="ECO:0000313" key="6">
    <source>
        <dbReference type="EMBL" id="UUX34985.1"/>
    </source>
</evidence>
<dbReference type="PANTHER" id="PTHR30146">
    <property type="entry name" value="LACI-RELATED TRANSCRIPTIONAL REPRESSOR"/>
    <property type="match status" value="1"/>
</dbReference>
<dbReference type="CDD" id="cd01392">
    <property type="entry name" value="HTH_LacI"/>
    <property type="match status" value="1"/>
</dbReference>
<keyword evidence="1" id="KW-0678">Repressor</keyword>
<dbReference type="PROSITE" id="PS50932">
    <property type="entry name" value="HTH_LACI_2"/>
    <property type="match status" value="1"/>
</dbReference>
<reference evidence="6 7" key="1">
    <citation type="submission" date="2022-08" db="EMBL/GenBank/DDBJ databases">
        <title>Aerococcaceae sp. nov isolated from spoiled eye mask.</title>
        <authorList>
            <person name="Zhou G."/>
            <person name="Xie X.-B."/>
            <person name="Shi Q.-S."/>
            <person name="Wang Y.-S."/>
            <person name="Wen X."/>
            <person name="Peng H."/>
            <person name="Yang X.-J."/>
            <person name="Tao H.-B."/>
            <person name="Huang X.-M."/>
        </authorList>
    </citation>
    <scope>NUCLEOTIDE SEQUENCE [LARGE SCALE GENOMIC DNA]</scope>
    <source>
        <strain evidence="7">DM20194951</strain>
    </source>
</reference>
<dbReference type="SUPFAM" id="SSF53822">
    <property type="entry name" value="Periplasmic binding protein-like I"/>
    <property type="match status" value="1"/>
</dbReference>
<sequence>MVNIKDIAKAAGVSISTVSYALNGVDKVNEKTRQRIIKIADDINYIPNRAARTLKTKATDVIAIYLADFGGNFYGRLLDALKISLEKYHYEMIVCTGIKSHRFLPEQMVDAAVILDWKFTTEDILKYTHMGRKFVVLDREIDSDLVGQILVDNYHGVELVLSRLTETKTDKVFIISGPKNSFDNEQRLSHSVEWLESHAIDYEVLEGKFTELSGYFAAKQLVKAYQGQPLKVISLNDEMAVGVYRYLLNTDLTIGKDILIAGFDNSEMGQVVTPRLTSVGYEIDQWSDMIATMLNAMLNDQAAEKLWLPVHLTEGGSLG</sequence>
<feature type="domain" description="HTH lacI-type" evidence="5">
    <location>
        <begin position="2"/>
        <end position="56"/>
    </location>
</feature>
<keyword evidence="7" id="KW-1185">Reference proteome</keyword>
<dbReference type="Proteomes" id="UP001315967">
    <property type="component" value="Chromosome"/>
</dbReference>
<dbReference type="PANTHER" id="PTHR30146:SF148">
    <property type="entry name" value="HTH-TYPE TRANSCRIPTIONAL REPRESSOR PURR-RELATED"/>
    <property type="match status" value="1"/>
</dbReference>
<dbReference type="PROSITE" id="PS00356">
    <property type="entry name" value="HTH_LACI_1"/>
    <property type="match status" value="1"/>
</dbReference>
<dbReference type="Gene3D" id="1.10.260.40">
    <property type="entry name" value="lambda repressor-like DNA-binding domains"/>
    <property type="match status" value="1"/>
</dbReference>
<dbReference type="InterPro" id="IPR010982">
    <property type="entry name" value="Lambda_DNA-bd_dom_sf"/>
</dbReference>
<dbReference type="InterPro" id="IPR000843">
    <property type="entry name" value="HTH_LacI"/>
</dbReference>
<dbReference type="SUPFAM" id="SSF47413">
    <property type="entry name" value="lambda repressor-like DNA-binding domains"/>
    <property type="match status" value="1"/>
</dbReference>
<dbReference type="Pfam" id="PF13377">
    <property type="entry name" value="Peripla_BP_3"/>
    <property type="match status" value="1"/>
</dbReference>
<keyword evidence="4" id="KW-0804">Transcription</keyword>
<organism evidence="6 7">
    <name type="scientific">Fundicoccus culcitae</name>
    <dbReference type="NCBI Taxonomy" id="2969821"/>
    <lineage>
        <taxon>Bacteria</taxon>
        <taxon>Bacillati</taxon>
        <taxon>Bacillota</taxon>
        <taxon>Bacilli</taxon>
        <taxon>Lactobacillales</taxon>
        <taxon>Aerococcaceae</taxon>
        <taxon>Fundicoccus</taxon>
    </lineage>
</organism>
<keyword evidence="2" id="KW-0805">Transcription regulation</keyword>
<dbReference type="InterPro" id="IPR028082">
    <property type="entry name" value="Peripla_BP_I"/>
</dbReference>
<dbReference type="EMBL" id="CP102453">
    <property type="protein sequence ID" value="UUX34985.1"/>
    <property type="molecule type" value="Genomic_DNA"/>
</dbReference>
<protein>
    <submittedName>
        <fullName evidence="6">LacI family transcriptional regulator</fullName>
    </submittedName>
</protein>
<dbReference type="Gene3D" id="3.40.50.2300">
    <property type="match status" value="2"/>
</dbReference>
<dbReference type="Pfam" id="PF00356">
    <property type="entry name" value="LacI"/>
    <property type="match status" value="1"/>
</dbReference>
<proteinExistence type="predicted"/>
<evidence type="ECO:0000256" key="4">
    <source>
        <dbReference type="ARBA" id="ARBA00023163"/>
    </source>
</evidence>
<evidence type="ECO:0000256" key="3">
    <source>
        <dbReference type="ARBA" id="ARBA00023125"/>
    </source>
</evidence>
<gene>
    <name evidence="6" type="ORF">NRE15_04890</name>
</gene>
<keyword evidence="3" id="KW-0238">DNA-binding</keyword>
<evidence type="ECO:0000256" key="2">
    <source>
        <dbReference type="ARBA" id="ARBA00023015"/>
    </source>
</evidence>
<evidence type="ECO:0000256" key="1">
    <source>
        <dbReference type="ARBA" id="ARBA00022491"/>
    </source>
</evidence>
<name>A0ABY5P944_9LACT</name>
<evidence type="ECO:0000259" key="5">
    <source>
        <dbReference type="PROSITE" id="PS50932"/>
    </source>
</evidence>
<dbReference type="RefSeq" id="WP_313794479.1">
    <property type="nucleotide sequence ID" value="NZ_CP102453.1"/>
</dbReference>